<dbReference type="InterPro" id="IPR011990">
    <property type="entry name" value="TPR-like_helical_dom_sf"/>
</dbReference>
<dbReference type="Proteomes" id="UP000287243">
    <property type="component" value="Chromosome"/>
</dbReference>
<dbReference type="InterPro" id="IPR019734">
    <property type="entry name" value="TPR_rpt"/>
</dbReference>
<evidence type="ECO:0000256" key="2">
    <source>
        <dbReference type="SAM" id="MobiDB-lite"/>
    </source>
</evidence>
<protein>
    <recommendedName>
        <fullName evidence="5">Tetratricopeptide repeat protein</fullName>
    </recommendedName>
</protein>
<sequence length="442" mass="50947">MKSFSRFTVLVGLLAVFLFSAMRLEAADPVVVELHFQNGVKYYKRGLYDRAAEEFEKTLSMEPGHEEAKIYLEKVHLIQKNQTKVEAKASKNAELKQLYQDSRRLYAAHKYQEAIEVCNKILQIKPIDDYASYYREECEIKISQQLKREKKIQDKEKLKAARRQAKIDRANEKKEKAAARKAAREAARRPVDKTDHEAVVQQDLAAYEVEATPRAKPEGEIEKPIDRKMRLRQEKLAEKERRRQEKLEAIAEKKKEKEERLAAKKAAAEERRAAKEAAVKERRAAKEAAVEERRQAKIDARVRKALEKNQGVSGKETAEERRQAKMEAAQQKRARKQAEAAQRRQNAIDHKQDVRVEKALKKESAKQLDQARKDNKELFLKGVDQYGKRKYGEAIATFESLIAAESSTTGSIYSGTARRLMEKAQQRLKGEGKDKQIENNEN</sequence>
<proteinExistence type="predicted"/>
<dbReference type="RefSeq" id="WP_128700330.1">
    <property type="nucleotide sequence ID" value="NZ_CP019384.1"/>
</dbReference>
<reference evidence="3 4" key="1">
    <citation type="submission" date="2017-01" db="EMBL/GenBank/DDBJ databases">
        <title>First insights into the biology of 'candidatus Vampirococcus archaeovorus'.</title>
        <authorList>
            <person name="Kizina J."/>
            <person name="Jordan S."/>
            <person name="Stueber K."/>
            <person name="Reinhardt R."/>
            <person name="Harder J."/>
        </authorList>
    </citation>
    <scope>NUCLEOTIDE SEQUENCE [LARGE SCALE GENOMIC DNA]</scope>
    <source>
        <strain evidence="3 4">LiM</strain>
    </source>
</reference>
<dbReference type="SMART" id="SM00028">
    <property type="entry name" value="TPR"/>
    <property type="match status" value="3"/>
</dbReference>
<dbReference type="Gene3D" id="1.25.40.10">
    <property type="entry name" value="Tetratricopeptide repeat domain"/>
    <property type="match status" value="1"/>
</dbReference>
<organism evidence="3 4">
    <name type="scientific">Velamenicoccus archaeovorus</name>
    <dbReference type="NCBI Taxonomy" id="1930593"/>
    <lineage>
        <taxon>Bacteria</taxon>
        <taxon>Pseudomonadati</taxon>
        <taxon>Candidatus Omnitrophota</taxon>
        <taxon>Candidatus Velamenicoccus</taxon>
    </lineage>
</organism>
<evidence type="ECO:0000256" key="1">
    <source>
        <dbReference type="PROSITE-ProRule" id="PRU00339"/>
    </source>
</evidence>
<dbReference type="EMBL" id="CP019384">
    <property type="protein sequence ID" value="QAT17496.1"/>
    <property type="molecule type" value="Genomic_DNA"/>
</dbReference>
<evidence type="ECO:0000313" key="3">
    <source>
        <dbReference type="EMBL" id="QAT17496.1"/>
    </source>
</evidence>
<feature type="region of interest" description="Disordered" evidence="2">
    <location>
        <begin position="299"/>
        <end position="355"/>
    </location>
</feature>
<keyword evidence="1" id="KW-0802">TPR repeat</keyword>
<evidence type="ECO:0008006" key="5">
    <source>
        <dbReference type="Google" id="ProtNLM"/>
    </source>
</evidence>
<feature type="region of interest" description="Disordered" evidence="2">
    <location>
        <begin position="157"/>
        <end position="196"/>
    </location>
</feature>
<dbReference type="SUPFAM" id="SSF48452">
    <property type="entry name" value="TPR-like"/>
    <property type="match status" value="1"/>
</dbReference>
<keyword evidence="4" id="KW-1185">Reference proteome</keyword>
<dbReference type="OrthoDB" id="5508659at2"/>
<name>A0A410P5M7_VELA1</name>
<accession>A0A410P5M7</accession>
<gene>
    <name evidence="3" type="ORF">BU251_07095</name>
</gene>
<feature type="compositionally biased region" description="Basic and acidic residues" evidence="2">
    <location>
        <begin position="316"/>
        <end position="325"/>
    </location>
</feature>
<dbReference type="AlphaFoldDB" id="A0A410P5M7"/>
<evidence type="ECO:0000313" key="4">
    <source>
        <dbReference type="Proteomes" id="UP000287243"/>
    </source>
</evidence>
<dbReference type="PROSITE" id="PS50005">
    <property type="entry name" value="TPR"/>
    <property type="match status" value="1"/>
</dbReference>
<feature type="compositionally biased region" description="Basic and acidic residues" evidence="2">
    <location>
        <begin position="336"/>
        <end position="355"/>
    </location>
</feature>
<dbReference type="KEGG" id="vai:BU251_07095"/>
<feature type="repeat" description="TPR" evidence="1">
    <location>
        <begin position="32"/>
        <end position="65"/>
    </location>
</feature>